<dbReference type="Pfam" id="PF07859">
    <property type="entry name" value="Abhydrolase_3"/>
    <property type="match status" value="1"/>
</dbReference>
<dbReference type="Gene3D" id="3.40.50.1820">
    <property type="entry name" value="alpha/beta hydrolase"/>
    <property type="match status" value="1"/>
</dbReference>
<name>A0A4Q9QD96_9APHY</name>
<dbReference type="SUPFAM" id="SSF53474">
    <property type="entry name" value="alpha/beta-Hydrolases"/>
    <property type="match status" value="1"/>
</dbReference>
<gene>
    <name evidence="3" type="ORF">BD310DRAFT_953865</name>
</gene>
<keyword evidence="1 3" id="KW-0378">Hydrolase</keyword>
<dbReference type="InterPro" id="IPR050300">
    <property type="entry name" value="GDXG_lipolytic_enzyme"/>
</dbReference>
<dbReference type="EMBL" id="ML145084">
    <property type="protein sequence ID" value="TBU65773.1"/>
    <property type="molecule type" value="Genomic_DNA"/>
</dbReference>
<proteinExistence type="predicted"/>
<accession>A0A4Q9QD96</accession>
<dbReference type="GO" id="GO:0016787">
    <property type="term" value="F:hydrolase activity"/>
    <property type="evidence" value="ECO:0007669"/>
    <property type="project" value="UniProtKB-KW"/>
</dbReference>
<keyword evidence="4" id="KW-1185">Reference proteome</keyword>
<evidence type="ECO:0000313" key="4">
    <source>
        <dbReference type="Proteomes" id="UP000292082"/>
    </source>
</evidence>
<dbReference type="InterPro" id="IPR029058">
    <property type="entry name" value="AB_hydrolase_fold"/>
</dbReference>
<dbReference type="InterPro" id="IPR013094">
    <property type="entry name" value="AB_hydrolase_3"/>
</dbReference>
<sequence>MAANPIPSNGNRTTLADSVKHLLLSGPTASLHLGGVEAYSEERRHHTETLGWHNLSEEAKAQVSISEVEFTALRTEHGTISVRVFYPKSGEQYRKSGDAGALVYMYYAWRSAYHPCGYTVRCVDDFEHGLRTLAEASACQVYAVEYHLAPEYRYPTQLDEFSAVINWLQGPEGKKRGIHPDRLAGGGDSAGGNMTAALALRRRDEGLKNMCNPSAQLLVYPEARLPFNTKACQENNLGLYLEANGVFSFADHYLPRGVPPATPYVSPGMQDVSALERLPPALVFTDGFGPLRDVGVEYASKLQKAGNWTHHADLTHGFLQFGPWSEDCLDATKNIGKTLGRLVYSD</sequence>
<dbReference type="PANTHER" id="PTHR48081:SF8">
    <property type="entry name" value="ALPHA_BETA HYDROLASE FOLD-3 DOMAIN-CONTAINING PROTEIN-RELATED"/>
    <property type="match status" value="1"/>
</dbReference>
<evidence type="ECO:0000313" key="3">
    <source>
        <dbReference type="EMBL" id="TBU65773.1"/>
    </source>
</evidence>
<protein>
    <submittedName>
        <fullName evidence="3">Alpha/beta hydrolase fold-domain-containing protein</fullName>
    </submittedName>
</protein>
<dbReference type="Proteomes" id="UP000292082">
    <property type="component" value="Unassembled WGS sequence"/>
</dbReference>
<dbReference type="AlphaFoldDB" id="A0A4Q9QD96"/>
<dbReference type="STRING" id="114155.A0A4Q9QD96"/>
<organism evidence="3 4">
    <name type="scientific">Dichomitus squalens</name>
    <dbReference type="NCBI Taxonomy" id="114155"/>
    <lineage>
        <taxon>Eukaryota</taxon>
        <taxon>Fungi</taxon>
        <taxon>Dikarya</taxon>
        <taxon>Basidiomycota</taxon>
        <taxon>Agaricomycotina</taxon>
        <taxon>Agaricomycetes</taxon>
        <taxon>Polyporales</taxon>
        <taxon>Polyporaceae</taxon>
        <taxon>Dichomitus</taxon>
    </lineage>
</organism>
<reference evidence="3 4" key="1">
    <citation type="submission" date="2019-01" db="EMBL/GenBank/DDBJ databases">
        <title>Draft genome sequences of three monokaryotic isolates of the white-rot basidiomycete fungus Dichomitus squalens.</title>
        <authorList>
            <consortium name="DOE Joint Genome Institute"/>
            <person name="Lopez S.C."/>
            <person name="Andreopoulos B."/>
            <person name="Pangilinan J."/>
            <person name="Lipzen A."/>
            <person name="Riley R."/>
            <person name="Ahrendt S."/>
            <person name="Ng V."/>
            <person name="Barry K."/>
            <person name="Daum C."/>
            <person name="Grigoriev I.V."/>
            <person name="Hilden K.S."/>
            <person name="Makela M.R."/>
            <person name="de Vries R.P."/>
        </authorList>
    </citation>
    <scope>NUCLEOTIDE SEQUENCE [LARGE SCALE GENOMIC DNA]</scope>
    <source>
        <strain evidence="3 4">CBS 464.89</strain>
    </source>
</reference>
<dbReference type="PANTHER" id="PTHR48081">
    <property type="entry name" value="AB HYDROLASE SUPERFAMILY PROTEIN C4A8.06C"/>
    <property type="match status" value="1"/>
</dbReference>
<evidence type="ECO:0000256" key="1">
    <source>
        <dbReference type="ARBA" id="ARBA00022801"/>
    </source>
</evidence>
<feature type="domain" description="Alpha/beta hydrolase fold-3" evidence="2">
    <location>
        <begin position="113"/>
        <end position="318"/>
    </location>
</feature>
<evidence type="ECO:0000259" key="2">
    <source>
        <dbReference type="Pfam" id="PF07859"/>
    </source>
</evidence>